<reference evidence="4 5" key="1">
    <citation type="submission" date="2018-11" db="EMBL/GenBank/DDBJ databases">
        <authorList>
            <consortium name="Pathogen Informatics"/>
        </authorList>
    </citation>
    <scope>NUCLEOTIDE SEQUENCE [LARGE SCALE GENOMIC DNA]</scope>
</reference>
<dbReference type="InterPro" id="IPR050886">
    <property type="entry name" value="RNA-binding_reg"/>
</dbReference>
<gene>
    <name evidence="4" type="ORF">DILT_LOCUS1239</name>
</gene>
<dbReference type="AlphaFoldDB" id="A0A3P6RH95"/>
<dbReference type="PROSITE" id="PS50102">
    <property type="entry name" value="RRM"/>
    <property type="match status" value="1"/>
</dbReference>
<evidence type="ECO:0000313" key="4">
    <source>
        <dbReference type="EMBL" id="VDK41428.1"/>
    </source>
</evidence>
<dbReference type="SUPFAM" id="SSF54928">
    <property type="entry name" value="RNA-binding domain, RBD"/>
    <property type="match status" value="1"/>
</dbReference>
<dbReference type="Proteomes" id="UP000281553">
    <property type="component" value="Unassembled WGS sequence"/>
</dbReference>
<dbReference type="Pfam" id="PF00076">
    <property type="entry name" value="RRM_1"/>
    <property type="match status" value="1"/>
</dbReference>
<dbReference type="OrthoDB" id="21467at2759"/>
<dbReference type="EMBL" id="UYRU01007782">
    <property type="protein sequence ID" value="VDK41428.1"/>
    <property type="molecule type" value="Genomic_DNA"/>
</dbReference>
<keyword evidence="5" id="KW-1185">Reference proteome</keyword>
<sequence length="104" mass="11712">MEENLSELAPRRSRTIFVGQLKPRVSEADLKDYFSKYGTVSGADLVKNKKTGKSRCYAFVTFADEKAFDNGVVEACHFLDGCRLNVRPYLCRENTRGPSVQSQV</sequence>
<dbReference type="Gene3D" id="3.30.70.330">
    <property type="match status" value="1"/>
</dbReference>
<evidence type="ECO:0000259" key="3">
    <source>
        <dbReference type="PROSITE" id="PS50102"/>
    </source>
</evidence>
<dbReference type="InterPro" id="IPR035979">
    <property type="entry name" value="RBD_domain_sf"/>
</dbReference>
<organism evidence="4 5">
    <name type="scientific">Dibothriocephalus latus</name>
    <name type="common">Fish tapeworm</name>
    <name type="synonym">Diphyllobothrium latum</name>
    <dbReference type="NCBI Taxonomy" id="60516"/>
    <lineage>
        <taxon>Eukaryota</taxon>
        <taxon>Metazoa</taxon>
        <taxon>Spiralia</taxon>
        <taxon>Lophotrochozoa</taxon>
        <taxon>Platyhelminthes</taxon>
        <taxon>Cestoda</taxon>
        <taxon>Eucestoda</taxon>
        <taxon>Diphyllobothriidea</taxon>
        <taxon>Diphyllobothriidae</taxon>
        <taxon>Dibothriocephalus</taxon>
    </lineage>
</organism>
<name>A0A3P6RH95_DIBLA</name>
<dbReference type="InterPro" id="IPR000504">
    <property type="entry name" value="RRM_dom"/>
</dbReference>
<accession>A0A3P6RH95</accession>
<keyword evidence="1 2" id="KW-0694">RNA-binding</keyword>
<dbReference type="PANTHER" id="PTHR48024:SF56">
    <property type="entry name" value="HETEROGENEOUS NUCLEAR RIBONUCLEOPROTEIN A0"/>
    <property type="match status" value="1"/>
</dbReference>
<proteinExistence type="predicted"/>
<dbReference type="InterPro" id="IPR012677">
    <property type="entry name" value="Nucleotide-bd_a/b_plait_sf"/>
</dbReference>
<dbReference type="PANTHER" id="PTHR48024">
    <property type="entry name" value="GEO13361P1-RELATED"/>
    <property type="match status" value="1"/>
</dbReference>
<evidence type="ECO:0000256" key="2">
    <source>
        <dbReference type="PROSITE-ProRule" id="PRU00176"/>
    </source>
</evidence>
<protein>
    <recommendedName>
        <fullName evidence="3">RRM domain-containing protein</fullName>
    </recommendedName>
</protein>
<dbReference type="GO" id="GO:0003723">
    <property type="term" value="F:RNA binding"/>
    <property type="evidence" value="ECO:0007669"/>
    <property type="project" value="UniProtKB-UniRule"/>
</dbReference>
<dbReference type="SMART" id="SM00360">
    <property type="entry name" value="RRM"/>
    <property type="match status" value="1"/>
</dbReference>
<evidence type="ECO:0000313" key="5">
    <source>
        <dbReference type="Proteomes" id="UP000281553"/>
    </source>
</evidence>
<evidence type="ECO:0000256" key="1">
    <source>
        <dbReference type="ARBA" id="ARBA00022884"/>
    </source>
</evidence>
<feature type="domain" description="RRM" evidence="3">
    <location>
        <begin position="14"/>
        <end position="104"/>
    </location>
</feature>